<sequence>MVKPWLAKKLKRQQITRHNQYHDKGTIPSVKRQRKESPQAGTSGLVQLPKGQKRKQSDNETLFRTPAKKKEAEGKDRDKADSASVSDSNVNTTSRQARALALANLVRKQAGRPSRSRAKVSPSKRAGAGSPQELKTLHREIDTPTLTPPTTPRSLLKSSPSVFLSPRLSRAFRFTFTVNDALGTPSIRGSPGRQNARMNNAIFAQSRTLSTLPHRRPEWIKEGSVNTVAMYKVFDEMSYKHNDYTPHEYNLAKDLVAIRFVGHPLDRPKDIRSRPFYLEWVTPDGQPPPTLLKQKRVVMRVTYECLGYEEDSSINLNLDDENESSKEVENARNSTIKKTTERSRELTQLYEKENFPDHHKPKAAQIDSMVANARKHERLESDPLRAIQVFAKHNPDLVFCYEYEPSLPKPRFQLGIKNPYCLQVLLLYGCRYGLGFDSSYRNKNENRAPLTFLTTVDDNQRMLPGPVFLSGDVTSETLTTFLSEVKILVEKMAKMIAKDHSVIDSAINQFESDLVREAKHVRKKKQWRPLFLMIDKCRPEVNAIRAVWPDMCIRLCQFHAILRWDSDITGEAAQARPHLSNRQKYLLLWAFRNLQRARTQEEFGSQHVTFIQLLARITQDNRDLYYSSKIEMWTDIGLPAGESRDQISTNNFTERAFKLFDDIFLQGWANKS</sequence>
<gene>
    <name evidence="2" type="ORF">K435DRAFT_868810</name>
</gene>
<name>A0A4S8LB72_DENBC</name>
<accession>A0A4S8LB72</accession>
<evidence type="ECO:0000313" key="3">
    <source>
        <dbReference type="Proteomes" id="UP000297245"/>
    </source>
</evidence>
<feature type="compositionally biased region" description="Basic residues" evidence="1">
    <location>
        <begin position="1"/>
        <end position="15"/>
    </location>
</feature>
<keyword evidence="3" id="KW-1185">Reference proteome</keyword>
<dbReference type="EMBL" id="ML179523">
    <property type="protein sequence ID" value="THU85900.1"/>
    <property type="molecule type" value="Genomic_DNA"/>
</dbReference>
<feature type="compositionally biased region" description="Basic and acidic residues" evidence="1">
    <location>
        <begin position="68"/>
        <end position="81"/>
    </location>
</feature>
<proteinExistence type="predicted"/>
<evidence type="ECO:0008006" key="4">
    <source>
        <dbReference type="Google" id="ProtNLM"/>
    </source>
</evidence>
<dbReference type="OrthoDB" id="3363479at2759"/>
<evidence type="ECO:0000313" key="2">
    <source>
        <dbReference type="EMBL" id="THU85900.1"/>
    </source>
</evidence>
<organism evidence="2 3">
    <name type="scientific">Dendrothele bispora (strain CBS 962.96)</name>
    <dbReference type="NCBI Taxonomy" id="1314807"/>
    <lineage>
        <taxon>Eukaryota</taxon>
        <taxon>Fungi</taxon>
        <taxon>Dikarya</taxon>
        <taxon>Basidiomycota</taxon>
        <taxon>Agaricomycotina</taxon>
        <taxon>Agaricomycetes</taxon>
        <taxon>Agaricomycetidae</taxon>
        <taxon>Agaricales</taxon>
        <taxon>Agaricales incertae sedis</taxon>
        <taxon>Dendrothele</taxon>
    </lineage>
</organism>
<feature type="region of interest" description="Disordered" evidence="1">
    <location>
        <begin position="320"/>
        <end position="343"/>
    </location>
</feature>
<dbReference type="AlphaFoldDB" id="A0A4S8LB72"/>
<protein>
    <recommendedName>
        <fullName evidence="4">MULE transposase domain-containing protein</fullName>
    </recommendedName>
</protein>
<dbReference type="Proteomes" id="UP000297245">
    <property type="component" value="Unassembled WGS sequence"/>
</dbReference>
<reference evidence="2 3" key="1">
    <citation type="journal article" date="2019" name="Nat. Ecol. Evol.">
        <title>Megaphylogeny resolves global patterns of mushroom evolution.</title>
        <authorList>
            <person name="Varga T."/>
            <person name="Krizsan K."/>
            <person name="Foldi C."/>
            <person name="Dima B."/>
            <person name="Sanchez-Garcia M."/>
            <person name="Sanchez-Ramirez S."/>
            <person name="Szollosi G.J."/>
            <person name="Szarkandi J.G."/>
            <person name="Papp V."/>
            <person name="Albert L."/>
            <person name="Andreopoulos W."/>
            <person name="Angelini C."/>
            <person name="Antonin V."/>
            <person name="Barry K.W."/>
            <person name="Bougher N.L."/>
            <person name="Buchanan P."/>
            <person name="Buyck B."/>
            <person name="Bense V."/>
            <person name="Catcheside P."/>
            <person name="Chovatia M."/>
            <person name="Cooper J."/>
            <person name="Damon W."/>
            <person name="Desjardin D."/>
            <person name="Finy P."/>
            <person name="Geml J."/>
            <person name="Haridas S."/>
            <person name="Hughes K."/>
            <person name="Justo A."/>
            <person name="Karasinski D."/>
            <person name="Kautmanova I."/>
            <person name="Kiss B."/>
            <person name="Kocsube S."/>
            <person name="Kotiranta H."/>
            <person name="LaButti K.M."/>
            <person name="Lechner B.E."/>
            <person name="Liimatainen K."/>
            <person name="Lipzen A."/>
            <person name="Lukacs Z."/>
            <person name="Mihaltcheva S."/>
            <person name="Morgado L.N."/>
            <person name="Niskanen T."/>
            <person name="Noordeloos M.E."/>
            <person name="Ohm R.A."/>
            <person name="Ortiz-Santana B."/>
            <person name="Ovrebo C."/>
            <person name="Racz N."/>
            <person name="Riley R."/>
            <person name="Savchenko A."/>
            <person name="Shiryaev A."/>
            <person name="Soop K."/>
            <person name="Spirin V."/>
            <person name="Szebenyi C."/>
            <person name="Tomsovsky M."/>
            <person name="Tulloss R.E."/>
            <person name="Uehling J."/>
            <person name="Grigoriev I.V."/>
            <person name="Vagvolgyi C."/>
            <person name="Papp T."/>
            <person name="Martin F.M."/>
            <person name="Miettinen O."/>
            <person name="Hibbett D.S."/>
            <person name="Nagy L.G."/>
        </authorList>
    </citation>
    <scope>NUCLEOTIDE SEQUENCE [LARGE SCALE GENOMIC DNA]</scope>
    <source>
        <strain evidence="2 3">CBS 962.96</strain>
    </source>
</reference>
<feature type="compositionally biased region" description="Polar residues" evidence="1">
    <location>
        <begin position="83"/>
        <end position="96"/>
    </location>
</feature>
<feature type="region of interest" description="Disordered" evidence="1">
    <location>
        <begin position="1"/>
        <end position="158"/>
    </location>
</feature>
<evidence type="ECO:0000256" key="1">
    <source>
        <dbReference type="SAM" id="MobiDB-lite"/>
    </source>
</evidence>